<gene>
    <name evidence="2" type="ORF">UFOVP20_31</name>
</gene>
<sequence length="48" mass="5929">MDKEPKKLDFSLKAPKGYENTLDKQEKKRDRRRELLNKYFNKIKKDPF</sequence>
<feature type="region of interest" description="Disordered" evidence="1">
    <location>
        <begin position="1"/>
        <end position="30"/>
    </location>
</feature>
<accession>A0A6J5KKF8</accession>
<name>A0A6J5KKF8_9CAUD</name>
<feature type="compositionally biased region" description="Basic and acidic residues" evidence="1">
    <location>
        <begin position="1"/>
        <end position="10"/>
    </location>
</feature>
<protein>
    <submittedName>
        <fullName evidence="2">Uncharacterized protein</fullName>
    </submittedName>
</protein>
<evidence type="ECO:0000313" key="2">
    <source>
        <dbReference type="EMBL" id="CAB4121955.1"/>
    </source>
</evidence>
<feature type="compositionally biased region" description="Basic and acidic residues" evidence="1">
    <location>
        <begin position="21"/>
        <end position="30"/>
    </location>
</feature>
<reference evidence="2" key="1">
    <citation type="submission" date="2020-04" db="EMBL/GenBank/DDBJ databases">
        <authorList>
            <person name="Chiriac C."/>
            <person name="Salcher M."/>
            <person name="Ghai R."/>
            <person name="Kavagutti S V."/>
        </authorList>
    </citation>
    <scope>NUCLEOTIDE SEQUENCE</scope>
</reference>
<dbReference type="EMBL" id="LR796156">
    <property type="protein sequence ID" value="CAB4121955.1"/>
    <property type="molecule type" value="Genomic_DNA"/>
</dbReference>
<organism evidence="2">
    <name type="scientific">uncultured Caudovirales phage</name>
    <dbReference type="NCBI Taxonomy" id="2100421"/>
    <lineage>
        <taxon>Viruses</taxon>
        <taxon>Duplodnaviria</taxon>
        <taxon>Heunggongvirae</taxon>
        <taxon>Uroviricota</taxon>
        <taxon>Caudoviricetes</taxon>
        <taxon>Peduoviridae</taxon>
        <taxon>Maltschvirus</taxon>
        <taxon>Maltschvirus maltsch</taxon>
    </lineage>
</organism>
<proteinExistence type="predicted"/>
<evidence type="ECO:0000256" key="1">
    <source>
        <dbReference type="SAM" id="MobiDB-lite"/>
    </source>
</evidence>